<evidence type="ECO:0000313" key="3">
    <source>
        <dbReference type="Proteomes" id="UP000005446"/>
    </source>
</evidence>
<dbReference type="InterPro" id="IPR013088">
    <property type="entry name" value="Znf_NHR/GATA"/>
</dbReference>
<keyword evidence="3" id="KW-1185">Reference proteome</keyword>
<dbReference type="GO" id="GO:0006357">
    <property type="term" value="P:regulation of transcription by RNA polymerase II"/>
    <property type="evidence" value="ECO:0007669"/>
    <property type="project" value="TreeGrafter"/>
</dbReference>
<dbReference type="PANTHER" id="PTHR39147:SF1">
    <property type="entry name" value="PROTEIN SPT21"/>
    <property type="match status" value="1"/>
</dbReference>
<dbReference type="InterPro" id="IPR042403">
    <property type="entry name" value="Spt21/Ams2"/>
</dbReference>
<dbReference type="OrthoDB" id="3199820at2759"/>
<proteinExistence type="predicted"/>
<dbReference type="EMBL" id="AGUE01000080">
    <property type="protein sequence ID" value="EHL00475.1"/>
    <property type="molecule type" value="Genomic_DNA"/>
</dbReference>
<protein>
    <submittedName>
        <fullName evidence="2">Uncharacterized protein</fullName>
    </submittedName>
</protein>
<dbReference type="InParanoid" id="H0ELT8"/>
<dbReference type="SUPFAM" id="SSF57716">
    <property type="entry name" value="Glucocorticoid receptor-like (DNA-binding domain)"/>
    <property type="match status" value="1"/>
</dbReference>
<evidence type="ECO:0000313" key="2">
    <source>
        <dbReference type="EMBL" id="EHL00475.1"/>
    </source>
</evidence>
<dbReference type="GO" id="GO:0008270">
    <property type="term" value="F:zinc ion binding"/>
    <property type="evidence" value="ECO:0007669"/>
    <property type="project" value="InterPro"/>
</dbReference>
<accession>H0ELT8</accession>
<dbReference type="Gene3D" id="3.30.50.10">
    <property type="entry name" value="Erythroid Transcription Factor GATA-1, subunit A"/>
    <property type="match status" value="1"/>
</dbReference>
<comment type="caution">
    <text evidence="2">The sequence shown here is derived from an EMBL/GenBank/DDBJ whole genome shotgun (WGS) entry which is preliminary data.</text>
</comment>
<dbReference type="Proteomes" id="UP000005446">
    <property type="component" value="Unassembled WGS sequence"/>
</dbReference>
<dbReference type="HOGENOM" id="CLU_1796657_0_0_1"/>
<evidence type="ECO:0000256" key="1">
    <source>
        <dbReference type="SAM" id="MobiDB-lite"/>
    </source>
</evidence>
<dbReference type="GO" id="GO:0000183">
    <property type="term" value="P:rDNA heterochromatin formation"/>
    <property type="evidence" value="ECO:0007669"/>
    <property type="project" value="TreeGrafter"/>
</dbReference>
<sequence length="144" mass="15889">MTKTQAENSQLTADLDPNEEINSAEHTRLTRKASMRQKLDFAIANGETPPFCANCGAIETPTWRKFWSQDHDGPPGYYEYSDAPGRVTGVNVTSRDEAGKPTSFQTIKKALLSTENRADFEPYLLCNCSEASIRVIAATRIATA</sequence>
<dbReference type="AlphaFoldDB" id="H0ELT8"/>
<feature type="compositionally biased region" description="Polar residues" evidence="1">
    <location>
        <begin position="1"/>
        <end position="12"/>
    </location>
</feature>
<name>H0ELT8_GLAL7</name>
<dbReference type="GO" id="GO:0030466">
    <property type="term" value="P:silent mating-type cassette heterochromatin formation"/>
    <property type="evidence" value="ECO:0007669"/>
    <property type="project" value="TreeGrafter"/>
</dbReference>
<organism evidence="2 3">
    <name type="scientific">Glarea lozoyensis (strain ATCC 74030 / MF5533)</name>
    <dbReference type="NCBI Taxonomy" id="1104152"/>
    <lineage>
        <taxon>Eukaryota</taxon>
        <taxon>Fungi</taxon>
        <taxon>Dikarya</taxon>
        <taxon>Ascomycota</taxon>
        <taxon>Pezizomycotina</taxon>
        <taxon>Leotiomycetes</taxon>
        <taxon>Helotiales</taxon>
        <taxon>Helotiaceae</taxon>
        <taxon>Glarea</taxon>
    </lineage>
</organism>
<dbReference type="PANTHER" id="PTHR39147">
    <property type="entry name" value="PROTEIN SPT21"/>
    <property type="match status" value="1"/>
</dbReference>
<feature type="region of interest" description="Disordered" evidence="1">
    <location>
        <begin position="1"/>
        <end position="22"/>
    </location>
</feature>
<gene>
    <name evidence="2" type="ORF">M7I_3559</name>
</gene>
<reference evidence="2 3" key="1">
    <citation type="journal article" date="2012" name="Eukaryot. Cell">
        <title>Genome sequence of the fungus Glarea lozoyensis: the first genome sequence of a species from the Helotiaceae family.</title>
        <authorList>
            <person name="Youssar L."/>
            <person name="Gruening B.A."/>
            <person name="Erxleben A."/>
            <person name="Guenther S."/>
            <person name="Huettel W."/>
        </authorList>
    </citation>
    <scope>NUCLEOTIDE SEQUENCE [LARGE SCALE GENOMIC DNA]</scope>
    <source>
        <strain evidence="3">ATCC 74030 / MF5533</strain>
    </source>
</reference>